<dbReference type="GO" id="GO:0016740">
    <property type="term" value="F:transferase activity"/>
    <property type="evidence" value="ECO:0007669"/>
    <property type="project" value="UniProtKB-KW"/>
</dbReference>
<keyword evidence="3" id="KW-1185">Reference proteome</keyword>
<dbReference type="EMBL" id="BMWX01000002">
    <property type="protein sequence ID" value="GGZ22827.1"/>
    <property type="molecule type" value="Genomic_DNA"/>
</dbReference>
<dbReference type="InterPro" id="IPR001173">
    <property type="entry name" value="Glyco_trans_2-like"/>
</dbReference>
<organism evidence="2 3">
    <name type="scientific">Echinicola pacifica</name>
    <dbReference type="NCBI Taxonomy" id="346377"/>
    <lineage>
        <taxon>Bacteria</taxon>
        <taxon>Pseudomonadati</taxon>
        <taxon>Bacteroidota</taxon>
        <taxon>Cytophagia</taxon>
        <taxon>Cytophagales</taxon>
        <taxon>Cyclobacteriaceae</taxon>
        <taxon>Echinicola</taxon>
    </lineage>
</organism>
<name>A0A918UNF9_9BACT</name>
<accession>A0A918UNF9</accession>
<dbReference type="PANTHER" id="PTHR43685:SF2">
    <property type="entry name" value="GLYCOSYLTRANSFERASE 2-LIKE DOMAIN-CONTAINING PROTEIN"/>
    <property type="match status" value="1"/>
</dbReference>
<dbReference type="SUPFAM" id="SSF53448">
    <property type="entry name" value="Nucleotide-diphospho-sugar transferases"/>
    <property type="match status" value="1"/>
</dbReference>
<reference evidence="2" key="2">
    <citation type="submission" date="2020-09" db="EMBL/GenBank/DDBJ databases">
        <authorList>
            <person name="Sun Q."/>
            <person name="Kim S."/>
        </authorList>
    </citation>
    <scope>NUCLEOTIDE SEQUENCE</scope>
    <source>
        <strain evidence="2">KCTC 12368</strain>
    </source>
</reference>
<reference evidence="2" key="1">
    <citation type="journal article" date="2014" name="Int. J. Syst. Evol. Microbiol.">
        <title>Complete genome sequence of Corynebacterium casei LMG S-19264T (=DSM 44701T), isolated from a smear-ripened cheese.</title>
        <authorList>
            <consortium name="US DOE Joint Genome Institute (JGI-PGF)"/>
            <person name="Walter F."/>
            <person name="Albersmeier A."/>
            <person name="Kalinowski J."/>
            <person name="Ruckert C."/>
        </authorList>
    </citation>
    <scope>NUCLEOTIDE SEQUENCE</scope>
    <source>
        <strain evidence="2">KCTC 12368</strain>
    </source>
</reference>
<dbReference type="AlphaFoldDB" id="A0A918UNF9"/>
<dbReference type="RefSeq" id="WP_018471980.1">
    <property type="nucleotide sequence ID" value="NZ_BMWX01000002.1"/>
</dbReference>
<evidence type="ECO:0000259" key="1">
    <source>
        <dbReference type="Pfam" id="PF00535"/>
    </source>
</evidence>
<sequence>MKSPSPLVSVVIPCYNQGKYLKETVISVLNSKYRPLEVIVVDDGSSDDSLEIAKQIQGEFPEIKLINQENGGVSNARNNGIEAARGSIILPLDGDDLISEEYIGEAVRVLEEKPQVKVVYCDGIKFDESGQKTWNLKPFDRHQLALDNMIFHAALYRKEDWKAAGKYSEEMRYMGREDWEFWIKMLKNEGEVEQLPFTGYYYRLTPTSKRKKTATSEKKRERIAFLNQRHKDFYDRELNGPLRFNRSWSKTYNTFLKLIGKL</sequence>
<comment type="caution">
    <text evidence="2">The sequence shown here is derived from an EMBL/GenBank/DDBJ whole genome shotgun (WGS) entry which is preliminary data.</text>
</comment>
<dbReference type="InterPro" id="IPR029044">
    <property type="entry name" value="Nucleotide-diphossugar_trans"/>
</dbReference>
<dbReference type="Gene3D" id="3.90.550.10">
    <property type="entry name" value="Spore Coat Polysaccharide Biosynthesis Protein SpsA, Chain A"/>
    <property type="match status" value="1"/>
</dbReference>
<dbReference type="Proteomes" id="UP000619457">
    <property type="component" value="Unassembled WGS sequence"/>
</dbReference>
<dbReference type="Pfam" id="PF00535">
    <property type="entry name" value="Glycos_transf_2"/>
    <property type="match status" value="1"/>
</dbReference>
<keyword evidence="2" id="KW-0808">Transferase</keyword>
<dbReference type="PANTHER" id="PTHR43685">
    <property type="entry name" value="GLYCOSYLTRANSFERASE"/>
    <property type="match status" value="1"/>
</dbReference>
<gene>
    <name evidence="2" type="ORF">GCM10007049_14570</name>
</gene>
<proteinExistence type="predicted"/>
<dbReference type="InterPro" id="IPR050834">
    <property type="entry name" value="Glycosyltransf_2"/>
</dbReference>
<evidence type="ECO:0000313" key="3">
    <source>
        <dbReference type="Proteomes" id="UP000619457"/>
    </source>
</evidence>
<protein>
    <submittedName>
        <fullName evidence="2">Glycosyl transferase</fullName>
    </submittedName>
</protein>
<feature type="domain" description="Glycosyltransferase 2-like" evidence="1">
    <location>
        <begin position="9"/>
        <end position="160"/>
    </location>
</feature>
<evidence type="ECO:0000313" key="2">
    <source>
        <dbReference type="EMBL" id="GGZ22827.1"/>
    </source>
</evidence>